<accession>A0A8J4GCJ9</accession>
<feature type="compositionally biased region" description="Low complexity" evidence="1">
    <location>
        <begin position="81"/>
        <end position="105"/>
    </location>
</feature>
<dbReference type="EMBL" id="BNCQ01000016">
    <property type="protein sequence ID" value="GIM04498.1"/>
    <property type="molecule type" value="Genomic_DNA"/>
</dbReference>
<feature type="non-terminal residue" evidence="2">
    <location>
        <position position="1"/>
    </location>
</feature>
<feature type="non-terminal residue" evidence="2">
    <location>
        <position position="150"/>
    </location>
</feature>
<organism evidence="2 3">
    <name type="scientific">Volvox reticuliferus</name>
    <dbReference type="NCBI Taxonomy" id="1737510"/>
    <lineage>
        <taxon>Eukaryota</taxon>
        <taxon>Viridiplantae</taxon>
        <taxon>Chlorophyta</taxon>
        <taxon>core chlorophytes</taxon>
        <taxon>Chlorophyceae</taxon>
        <taxon>CS clade</taxon>
        <taxon>Chlamydomonadales</taxon>
        <taxon>Volvocaceae</taxon>
        <taxon>Volvox</taxon>
    </lineage>
</organism>
<feature type="region of interest" description="Disordered" evidence="1">
    <location>
        <begin position="1"/>
        <end position="150"/>
    </location>
</feature>
<proteinExistence type="predicted"/>
<protein>
    <submittedName>
        <fullName evidence="2">Uncharacterized protein</fullName>
    </submittedName>
</protein>
<reference evidence="2" key="1">
    <citation type="journal article" date="2021" name="Proc. Natl. Acad. Sci. U.S.A.">
        <title>Three genomes in the algal genus Volvox reveal the fate of a haploid sex-determining region after a transition to homothallism.</title>
        <authorList>
            <person name="Yamamoto K."/>
            <person name="Hamaji T."/>
            <person name="Kawai-Toyooka H."/>
            <person name="Matsuzaki R."/>
            <person name="Takahashi F."/>
            <person name="Nishimura Y."/>
            <person name="Kawachi M."/>
            <person name="Noguchi H."/>
            <person name="Minakuchi Y."/>
            <person name="Umen J.G."/>
            <person name="Toyoda A."/>
            <person name="Nozaki H."/>
        </authorList>
    </citation>
    <scope>NUCLEOTIDE SEQUENCE</scope>
    <source>
        <strain evidence="2">NIES-3785</strain>
    </source>
</reference>
<evidence type="ECO:0000313" key="3">
    <source>
        <dbReference type="Proteomes" id="UP000722791"/>
    </source>
</evidence>
<evidence type="ECO:0000313" key="2">
    <source>
        <dbReference type="EMBL" id="GIM04498.1"/>
    </source>
</evidence>
<comment type="caution">
    <text evidence="2">The sequence shown here is derived from an EMBL/GenBank/DDBJ whole genome shotgun (WGS) entry which is preliminary data.</text>
</comment>
<sequence>PPPSPPPPPLPPHHQPLTLPIMPQLPPLSAPPSPPLKTSGLTPVMPYSTHQPSRFAPKGAGDSPRPISPAGSIPPPPPSPWSTSPTAAAGISPPLPPSCTTSPVPAGLPLLSVAARNSSDANPDNGADGVNAIASGGDDVGIGHQRPQTP</sequence>
<dbReference type="AlphaFoldDB" id="A0A8J4GCJ9"/>
<evidence type="ECO:0000256" key="1">
    <source>
        <dbReference type="SAM" id="MobiDB-lite"/>
    </source>
</evidence>
<feature type="compositionally biased region" description="Pro residues" evidence="1">
    <location>
        <begin position="1"/>
        <end position="14"/>
    </location>
</feature>
<gene>
    <name evidence="2" type="ORF">Vretimale_9058</name>
</gene>
<dbReference type="Proteomes" id="UP000722791">
    <property type="component" value="Unassembled WGS sequence"/>
</dbReference>
<name>A0A8J4GCJ9_9CHLO</name>
<feature type="compositionally biased region" description="Pro residues" evidence="1">
    <location>
        <begin position="23"/>
        <end position="35"/>
    </location>
</feature>